<accession>A0ABZ0S3K9</accession>
<evidence type="ECO:0008006" key="3">
    <source>
        <dbReference type="Google" id="ProtNLM"/>
    </source>
</evidence>
<evidence type="ECO:0000313" key="1">
    <source>
        <dbReference type="EMBL" id="WPL15303.1"/>
    </source>
</evidence>
<evidence type="ECO:0000313" key="2">
    <source>
        <dbReference type="Proteomes" id="UP001432180"/>
    </source>
</evidence>
<protein>
    <recommendedName>
        <fullName evidence="3">Secreted protein</fullName>
    </recommendedName>
</protein>
<gene>
    <name evidence="1" type="ORF">Thiowin_00190</name>
</gene>
<proteinExistence type="predicted"/>
<dbReference type="EMBL" id="CP121472">
    <property type="protein sequence ID" value="WPL15303.1"/>
    <property type="molecule type" value="Genomic_DNA"/>
</dbReference>
<keyword evidence="2" id="KW-1185">Reference proteome</keyword>
<dbReference type="Proteomes" id="UP001432180">
    <property type="component" value="Chromosome"/>
</dbReference>
<name>A0ABZ0S3K9_9GAMM</name>
<organism evidence="1 2">
    <name type="scientific">Thiorhodovibrio winogradskyi</name>
    <dbReference type="NCBI Taxonomy" id="77007"/>
    <lineage>
        <taxon>Bacteria</taxon>
        <taxon>Pseudomonadati</taxon>
        <taxon>Pseudomonadota</taxon>
        <taxon>Gammaproteobacteria</taxon>
        <taxon>Chromatiales</taxon>
        <taxon>Chromatiaceae</taxon>
        <taxon>Thiorhodovibrio</taxon>
    </lineage>
</organism>
<sequence length="184" mass="19996">MSSLALAHLFSATLAVPYSRGVAMTPSPPSSNRACDFPAHGFPMLFTPRHAPSSSRGPWGVCKVHVAHRDRGKIKGAIYGSPRDARGKSPISRRKRCSHISGIDLGTHCGPRALMEFAYLAVLNQYISLNLSWLLSPSGFQRGGRAFHAIAVTFTLSNSWRGTRLMPDQGARIPGTVYLIPLGW</sequence>
<reference evidence="1 2" key="1">
    <citation type="journal article" date="2023" name="Microorganisms">
        <title>Thiorhodovibrio frisius and Trv. litoralis spp. nov., Two Novel Members from a Clade of Fastidious Purple Sulfur Bacteria That Exhibit Unique Red-Shifted Light-Harvesting Capabilities.</title>
        <authorList>
            <person name="Methner A."/>
            <person name="Kuzyk S.B."/>
            <person name="Petersen J."/>
            <person name="Bauer S."/>
            <person name="Brinkmann H."/>
            <person name="Sichau K."/>
            <person name="Wanner G."/>
            <person name="Wolf J."/>
            <person name="Neumann-Schaal M."/>
            <person name="Henke P."/>
            <person name="Tank M."/>
            <person name="Sproer C."/>
            <person name="Bunk B."/>
            <person name="Overmann J."/>
        </authorList>
    </citation>
    <scope>NUCLEOTIDE SEQUENCE [LARGE SCALE GENOMIC DNA]</scope>
    <source>
        <strain evidence="1 2">DSM 6702</strain>
    </source>
</reference>